<dbReference type="Pfam" id="PF02361">
    <property type="entry name" value="CbiQ"/>
    <property type="match status" value="1"/>
</dbReference>
<evidence type="ECO:0000256" key="5">
    <source>
        <dbReference type="SAM" id="Phobius"/>
    </source>
</evidence>
<dbReference type="AlphaFoldDB" id="A0A9D1RZR1"/>
<reference evidence="6" key="1">
    <citation type="journal article" date="2021" name="PeerJ">
        <title>Extensive microbial diversity within the chicken gut microbiome revealed by metagenomics and culture.</title>
        <authorList>
            <person name="Gilroy R."/>
            <person name="Ravi A."/>
            <person name="Getino M."/>
            <person name="Pursley I."/>
            <person name="Horton D.L."/>
            <person name="Alikhan N.F."/>
            <person name="Baker D."/>
            <person name="Gharbi K."/>
            <person name="Hall N."/>
            <person name="Watson M."/>
            <person name="Adriaenssens E.M."/>
            <person name="Foster-Nyarko E."/>
            <person name="Jarju S."/>
            <person name="Secka A."/>
            <person name="Antonio M."/>
            <person name="Oren A."/>
            <person name="Chaudhuri R.R."/>
            <person name="La Ragione R."/>
            <person name="Hildebrand F."/>
            <person name="Pallen M.J."/>
        </authorList>
    </citation>
    <scope>NUCLEOTIDE SEQUENCE</scope>
    <source>
        <strain evidence="6">ChiHejej3B27-3195</strain>
    </source>
</reference>
<feature type="transmembrane region" description="Helical" evidence="5">
    <location>
        <begin position="12"/>
        <end position="31"/>
    </location>
</feature>
<name>A0A9D1RZR1_9MICC</name>
<dbReference type="Proteomes" id="UP000824151">
    <property type="component" value="Unassembled WGS sequence"/>
</dbReference>
<evidence type="ECO:0000256" key="3">
    <source>
        <dbReference type="ARBA" id="ARBA00022989"/>
    </source>
</evidence>
<keyword evidence="3 5" id="KW-1133">Transmembrane helix</keyword>
<gene>
    <name evidence="6" type="ORF">H9871_02230</name>
</gene>
<evidence type="ECO:0000256" key="2">
    <source>
        <dbReference type="ARBA" id="ARBA00022692"/>
    </source>
</evidence>
<evidence type="ECO:0000313" key="7">
    <source>
        <dbReference type="Proteomes" id="UP000824151"/>
    </source>
</evidence>
<sequence length="202" mass="22043">MIPLYRPGTSPVHHLPVGVKFVLIFAAAAMVSLQRESVWAIVTLWAITLVGYLMSGAGAAGILAQLWRLKWLVVVLTVPQLIFLDLQSTGFNVSRVLGVVMMAALLTRTTRTSDILASFEAVLRPLERAGLYRLGFDADRISLALSLTIRSVPVVMGFYTDIREAQRARGARAAPHRMIMPLLVMTLHHADETAEALAARGA</sequence>
<evidence type="ECO:0000256" key="1">
    <source>
        <dbReference type="ARBA" id="ARBA00004141"/>
    </source>
</evidence>
<keyword evidence="4 5" id="KW-0472">Membrane</keyword>
<accession>A0A9D1RZR1</accession>
<comment type="caution">
    <text evidence="6">The sequence shown here is derived from an EMBL/GenBank/DDBJ whole genome shotgun (WGS) entry which is preliminary data.</text>
</comment>
<reference evidence="6" key="2">
    <citation type="submission" date="2021-04" db="EMBL/GenBank/DDBJ databases">
        <authorList>
            <person name="Gilroy R."/>
        </authorList>
    </citation>
    <scope>NUCLEOTIDE SEQUENCE</scope>
    <source>
        <strain evidence="6">ChiHejej3B27-3195</strain>
    </source>
</reference>
<dbReference type="InterPro" id="IPR003339">
    <property type="entry name" value="ABC/ECF_trnsptr_transmembrane"/>
</dbReference>
<evidence type="ECO:0000256" key="4">
    <source>
        <dbReference type="ARBA" id="ARBA00023136"/>
    </source>
</evidence>
<feature type="transmembrane region" description="Helical" evidence="5">
    <location>
        <begin position="38"/>
        <end position="63"/>
    </location>
</feature>
<proteinExistence type="predicted"/>
<evidence type="ECO:0000313" key="6">
    <source>
        <dbReference type="EMBL" id="HIW98938.1"/>
    </source>
</evidence>
<organism evidence="6 7">
    <name type="scientific">Candidatus Nesterenkonia stercoripullorum</name>
    <dbReference type="NCBI Taxonomy" id="2838701"/>
    <lineage>
        <taxon>Bacteria</taxon>
        <taxon>Bacillati</taxon>
        <taxon>Actinomycetota</taxon>
        <taxon>Actinomycetes</taxon>
        <taxon>Micrococcales</taxon>
        <taxon>Micrococcaceae</taxon>
        <taxon>Nesterenkonia</taxon>
    </lineage>
</organism>
<keyword evidence="2 5" id="KW-0812">Transmembrane</keyword>
<comment type="subcellular location">
    <subcellularLocation>
        <location evidence="1">Membrane</location>
        <topology evidence="1">Multi-pass membrane protein</topology>
    </subcellularLocation>
</comment>
<dbReference type="GO" id="GO:0005886">
    <property type="term" value="C:plasma membrane"/>
    <property type="evidence" value="ECO:0007669"/>
    <property type="project" value="UniProtKB-ARBA"/>
</dbReference>
<dbReference type="EMBL" id="DXGD01000085">
    <property type="protein sequence ID" value="HIW98938.1"/>
    <property type="molecule type" value="Genomic_DNA"/>
</dbReference>
<protein>
    <submittedName>
        <fullName evidence="6">Energy-coupling factor transporter transmembrane protein EcfT</fullName>
    </submittedName>
</protein>